<evidence type="ECO:0000313" key="7">
    <source>
        <dbReference type="EMBL" id="ROW13490.1"/>
    </source>
</evidence>
<dbReference type="InParanoid" id="A0A423XBZ4"/>
<dbReference type="InterPro" id="IPR002938">
    <property type="entry name" value="FAD-bd"/>
</dbReference>
<dbReference type="PRINTS" id="PR00420">
    <property type="entry name" value="RNGMNOXGNASE"/>
</dbReference>
<dbReference type="Gene3D" id="3.50.50.60">
    <property type="entry name" value="FAD/NAD(P)-binding domain"/>
    <property type="match status" value="1"/>
</dbReference>
<evidence type="ECO:0000259" key="6">
    <source>
        <dbReference type="Pfam" id="PF01494"/>
    </source>
</evidence>
<dbReference type="InterPro" id="IPR036188">
    <property type="entry name" value="FAD/NAD-bd_sf"/>
</dbReference>
<proteinExistence type="inferred from homology"/>
<protein>
    <recommendedName>
        <fullName evidence="6">FAD-binding domain-containing protein</fullName>
    </recommendedName>
</protein>
<evidence type="ECO:0000256" key="2">
    <source>
        <dbReference type="ARBA" id="ARBA00007992"/>
    </source>
</evidence>
<keyword evidence="8" id="KW-1185">Reference proteome</keyword>
<dbReference type="Proteomes" id="UP000285146">
    <property type="component" value="Unassembled WGS sequence"/>
</dbReference>
<dbReference type="GO" id="GO:0004497">
    <property type="term" value="F:monooxygenase activity"/>
    <property type="evidence" value="ECO:0007669"/>
    <property type="project" value="InterPro"/>
</dbReference>
<evidence type="ECO:0000256" key="1">
    <source>
        <dbReference type="ARBA" id="ARBA00001974"/>
    </source>
</evidence>
<reference evidence="7 8" key="1">
    <citation type="submission" date="2015-09" db="EMBL/GenBank/DDBJ databases">
        <title>Host preference determinants of Valsa canker pathogens revealed by comparative genomics.</title>
        <authorList>
            <person name="Yin Z."/>
            <person name="Huang L."/>
        </authorList>
    </citation>
    <scope>NUCLEOTIDE SEQUENCE [LARGE SCALE GENOMIC DNA]</scope>
    <source>
        <strain evidence="7 8">SXYLt</strain>
    </source>
</reference>
<comment type="cofactor">
    <cofactor evidence="1">
        <name>FAD</name>
        <dbReference type="ChEBI" id="CHEBI:57692"/>
    </cofactor>
</comment>
<dbReference type="PANTHER" id="PTHR47356">
    <property type="entry name" value="FAD-DEPENDENT MONOOXYGENASE ASQG-RELATED"/>
    <property type="match status" value="1"/>
</dbReference>
<accession>A0A423XBZ4</accession>
<dbReference type="GO" id="GO:0071949">
    <property type="term" value="F:FAD binding"/>
    <property type="evidence" value="ECO:0007669"/>
    <property type="project" value="InterPro"/>
</dbReference>
<dbReference type="SUPFAM" id="SSF51905">
    <property type="entry name" value="FAD/NAD(P)-binding domain"/>
    <property type="match status" value="1"/>
</dbReference>
<gene>
    <name evidence="7" type="ORF">VPNG_04483</name>
</gene>
<evidence type="ECO:0000256" key="4">
    <source>
        <dbReference type="ARBA" id="ARBA00022827"/>
    </source>
</evidence>
<keyword evidence="4" id="KW-0274">FAD</keyword>
<dbReference type="Pfam" id="PF01494">
    <property type="entry name" value="FAD_binding_3"/>
    <property type="match status" value="1"/>
</dbReference>
<dbReference type="AlphaFoldDB" id="A0A423XBZ4"/>
<dbReference type="PANTHER" id="PTHR47356:SF2">
    <property type="entry name" value="FAD-BINDING DOMAIN-CONTAINING PROTEIN-RELATED"/>
    <property type="match status" value="1"/>
</dbReference>
<evidence type="ECO:0000313" key="8">
    <source>
        <dbReference type="Proteomes" id="UP000285146"/>
    </source>
</evidence>
<evidence type="ECO:0000256" key="5">
    <source>
        <dbReference type="ARBA" id="ARBA00023002"/>
    </source>
</evidence>
<evidence type="ECO:0000256" key="3">
    <source>
        <dbReference type="ARBA" id="ARBA00022630"/>
    </source>
</evidence>
<sequence length="436" mass="48376">MPNFKVIVIGAGPVGLTAAHALSKAGIDFVVLERRIDILEDVGASLVLDPHNLRVASQLGLLPKLRELGHEVLRTRSFTHDSLTWQSWFSHGAVQLMFHRAQLVQAFYEGLQKEDQARIHTDKKLASIENTSDGVIVTCADGSIYEGSIVLGADGAHSPTRKILRELALKTNPDADVDEEVPFPVEYKTMWCTVPRRYEFAPGDACSTHGDAASVQYLVASKRSWIFIYEKLDRPTRERVSYTEADMEAFAAKHGEMPLGDGVKVKDMFPHRTTCGMSNLEEGVLGRWSAGRIVLAGDACHKFTPNAGLGLNNGIQDVVALVNELHRCLQAVGTGGGLPGQDELGAVFGRYQERRRAAAQRDLEQSARVTRLCAWPNRLYWFVDQWILPSIPGYNEIMTRYRFSPNIAEGLCLDFVEGEEPFVGRVPWVHPIPNSE</sequence>
<name>A0A423XBZ4_9PEZI</name>
<dbReference type="STRING" id="1230097.A0A423XBZ4"/>
<organism evidence="7 8">
    <name type="scientific">Cytospora leucostoma</name>
    <dbReference type="NCBI Taxonomy" id="1230097"/>
    <lineage>
        <taxon>Eukaryota</taxon>
        <taxon>Fungi</taxon>
        <taxon>Dikarya</taxon>
        <taxon>Ascomycota</taxon>
        <taxon>Pezizomycotina</taxon>
        <taxon>Sordariomycetes</taxon>
        <taxon>Sordariomycetidae</taxon>
        <taxon>Diaporthales</taxon>
        <taxon>Cytosporaceae</taxon>
        <taxon>Cytospora</taxon>
    </lineage>
</organism>
<keyword evidence="3" id="KW-0285">Flavoprotein</keyword>
<keyword evidence="5" id="KW-0560">Oxidoreductase</keyword>
<dbReference type="InterPro" id="IPR050562">
    <property type="entry name" value="FAD_mOase_fung"/>
</dbReference>
<comment type="caution">
    <text evidence="7">The sequence shown here is derived from an EMBL/GenBank/DDBJ whole genome shotgun (WGS) entry which is preliminary data.</text>
</comment>
<comment type="similarity">
    <text evidence="2">Belongs to the paxM FAD-dependent monooxygenase family.</text>
</comment>
<dbReference type="EMBL" id="LKEB01000019">
    <property type="protein sequence ID" value="ROW13490.1"/>
    <property type="molecule type" value="Genomic_DNA"/>
</dbReference>
<dbReference type="OrthoDB" id="2431938at2759"/>
<feature type="domain" description="FAD-binding" evidence="6">
    <location>
        <begin position="5"/>
        <end position="330"/>
    </location>
</feature>